<accession>A0ACD3ATL6</accession>
<evidence type="ECO:0000313" key="1">
    <source>
        <dbReference type="EMBL" id="TFK68656.1"/>
    </source>
</evidence>
<protein>
    <submittedName>
        <fullName evidence="1">Uncharacterized protein</fullName>
    </submittedName>
</protein>
<organism evidence="1 2">
    <name type="scientific">Pluteus cervinus</name>
    <dbReference type="NCBI Taxonomy" id="181527"/>
    <lineage>
        <taxon>Eukaryota</taxon>
        <taxon>Fungi</taxon>
        <taxon>Dikarya</taxon>
        <taxon>Basidiomycota</taxon>
        <taxon>Agaricomycotina</taxon>
        <taxon>Agaricomycetes</taxon>
        <taxon>Agaricomycetidae</taxon>
        <taxon>Agaricales</taxon>
        <taxon>Pluteineae</taxon>
        <taxon>Pluteaceae</taxon>
        <taxon>Pluteus</taxon>
    </lineage>
</organism>
<name>A0ACD3ATL6_9AGAR</name>
<gene>
    <name evidence="1" type="ORF">BDN72DRAFT_841540</name>
</gene>
<keyword evidence="2" id="KW-1185">Reference proteome</keyword>
<evidence type="ECO:0000313" key="2">
    <source>
        <dbReference type="Proteomes" id="UP000308600"/>
    </source>
</evidence>
<dbReference type="EMBL" id="ML208347">
    <property type="protein sequence ID" value="TFK68656.1"/>
    <property type="molecule type" value="Genomic_DNA"/>
</dbReference>
<sequence>MDAIAPSLKTNKDALDQARTKIDKNILLLEDQLRALKSERNTLAPVNFLPPDVLARIFRHLRDRWWIEAGYVPQRVKNALVKWIWVTHVSKTWREIALGPGQPDLWTVIPTQNIPCYTAFLARSRQAGLFVEIDNKSWTWKVGPVLEQYRRIRQFKHKGNVSDDVRGYLGFPAPQLESFSFHPESAYSPNLPDNLFANSTPRLRHVYIQDCAFNWNLGIFHNNLVTLSIVTPISTTTIKVVVDLLATMPKLETLALHHVLQKDEQGRVNKTAARAVDLPFLTKLEIHTDTFRQLLSLLSRFTVSGQAEMNLHYKAASDTPFFDAFSVIQRSRKETSFNDIQAVQLSQDSFTAYTQDRPTGTPVFSLHCEPKVVEPAGIGKWLPKALELFSDNLESFSAIDVPITEKMWVRLEKPLWRVGHIKTVGSPGTALIAFLTNDYDNNCPQNARDEGEDGDGHCCDMAGGYKEEDWEDIAYENVASLEMTKMVYPDEEEHERVLYMFYHRNKFERGFSTVSFTACPNLSRDQAYELGLHVDKVHFEEAENDDEEEWYGHACV</sequence>
<reference evidence="1 2" key="1">
    <citation type="journal article" date="2019" name="Nat. Ecol. Evol.">
        <title>Megaphylogeny resolves global patterns of mushroom evolution.</title>
        <authorList>
            <person name="Varga T."/>
            <person name="Krizsan K."/>
            <person name="Foldi C."/>
            <person name="Dima B."/>
            <person name="Sanchez-Garcia M."/>
            <person name="Sanchez-Ramirez S."/>
            <person name="Szollosi G.J."/>
            <person name="Szarkandi J.G."/>
            <person name="Papp V."/>
            <person name="Albert L."/>
            <person name="Andreopoulos W."/>
            <person name="Angelini C."/>
            <person name="Antonin V."/>
            <person name="Barry K.W."/>
            <person name="Bougher N.L."/>
            <person name="Buchanan P."/>
            <person name="Buyck B."/>
            <person name="Bense V."/>
            <person name="Catcheside P."/>
            <person name="Chovatia M."/>
            <person name="Cooper J."/>
            <person name="Damon W."/>
            <person name="Desjardin D."/>
            <person name="Finy P."/>
            <person name="Geml J."/>
            <person name="Haridas S."/>
            <person name="Hughes K."/>
            <person name="Justo A."/>
            <person name="Karasinski D."/>
            <person name="Kautmanova I."/>
            <person name="Kiss B."/>
            <person name="Kocsube S."/>
            <person name="Kotiranta H."/>
            <person name="LaButti K.M."/>
            <person name="Lechner B.E."/>
            <person name="Liimatainen K."/>
            <person name="Lipzen A."/>
            <person name="Lukacs Z."/>
            <person name="Mihaltcheva S."/>
            <person name="Morgado L.N."/>
            <person name="Niskanen T."/>
            <person name="Noordeloos M.E."/>
            <person name="Ohm R.A."/>
            <person name="Ortiz-Santana B."/>
            <person name="Ovrebo C."/>
            <person name="Racz N."/>
            <person name="Riley R."/>
            <person name="Savchenko A."/>
            <person name="Shiryaev A."/>
            <person name="Soop K."/>
            <person name="Spirin V."/>
            <person name="Szebenyi C."/>
            <person name="Tomsovsky M."/>
            <person name="Tulloss R.E."/>
            <person name="Uehling J."/>
            <person name="Grigoriev I.V."/>
            <person name="Vagvolgyi C."/>
            <person name="Papp T."/>
            <person name="Martin F.M."/>
            <person name="Miettinen O."/>
            <person name="Hibbett D.S."/>
            <person name="Nagy L.G."/>
        </authorList>
    </citation>
    <scope>NUCLEOTIDE SEQUENCE [LARGE SCALE GENOMIC DNA]</scope>
    <source>
        <strain evidence="1 2">NL-1719</strain>
    </source>
</reference>
<proteinExistence type="predicted"/>
<dbReference type="Proteomes" id="UP000308600">
    <property type="component" value="Unassembled WGS sequence"/>
</dbReference>